<organism evidence="2 3">
    <name type="scientific">Arsenicicoccus cauae</name>
    <dbReference type="NCBI Taxonomy" id="2663847"/>
    <lineage>
        <taxon>Bacteria</taxon>
        <taxon>Bacillati</taxon>
        <taxon>Actinomycetota</taxon>
        <taxon>Actinomycetes</taxon>
        <taxon>Micrococcales</taxon>
        <taxon>Intrasporangiaceae</taxon>
        <taxon>Arsenicicoccus</taxon>
    </lineage>
</organism>
<accession>A0A6I3IC82</accession>
<evidence type="ECO:0000313" key="3">
    <source>
        <dbReference type="Proteomes" id="UP000431092"/>
    </source>
</evidence>
<evidence type="ECO:0000256" key="1">
    <source>
        <dbReference type="SAM" id="Phobius"/>
    </source>
</evidence>
<reference evidence="2 3" key="1">
    <citation type="submission" date="2019-11" db="EMBL/GenBank/DDBJ databases">
        <title>Whole genome sequencing identifies a novel species of the genus Arsenicicoccus isolated from human blood.</title>
        <authorList>
            <person name="Jeong J.H."/>
            <person name="Kweon O.J."/>
            <person name="Kim H.R."/>
            <person name="Kim T.-H."/>
            <person name="Ha S.-M."/>
            <person name="Lee M.-K."/>
        </authorList>
    </citation>
    <scope>NUCLEOTIDE SEQUENCE [LARGE SCALE GENOMIC DNA]</scope>
    <source>
        <strain evidence="2 3">MKL-02</strain>
    </source>
</reference>
<protein>
    <submittedName>
        <fullName evidence="2">Uncharacterized protein</fullName>
    </submittedName>
</protein>
<keyword evidence="3" id="KW-1185">Reference proteome</keyword>
<keyword evidence="1" id="KW-0472">Membrane</keyword>
<keyword evidence="1" id="KW-1133">Transmembrane helix</keyword>
<dbReference type="Proteomes" id="UP000431092">
    <property type="component" value="Unassembled WGS sequence"/>
</dbReference>
<dbReference type="AlphaFoldDB" id="A0A6I3IC82"/>
<feature type="transmembrane region" description="Helical" evidence="1">
    <location>
        <begin position="68"/>
        <end position="93"/>
    </location>
</feature>
<feature type="transmembrane region" description="Helical" evidence="1">
    <location>
        <begin position="41"/>
        <end position="61"/>
    </location>
</feature>
<evidence type="ECO:0000313" key="2">
    <source>
        <dbReference type="EMBL" id="MTB71512.1"/>
    </source>
</evidence>
<keyword evidence="1" id="KW-0812">Transmembrane</keyword>
<sequence>MGDGHRRAPWWIAAGAATLLAAAWGRLNPTCSLLVHELLDHPVVLGLAGYLLLAWGMSSIARDPQRRLVVRVLLAALGATAFGLVGVVLSVGVNPGRDELVLPAPAEAGVEAYEADIVSDGDLVSPLTTVVVRHRGWGLSARWWPAACINGEYAGGTMTSARWTGPTELVVVLDGGREVAVSVEPATAEPREVVRLGRRCGAASSTG</sequence>
<proteinExistence type="predicted"/>
<gene>
    <name evidence="2" type="ORF">GGG17_05915</name>
</gene>
<dbReference type="RefSeq" id="WP_154592839.1">
    <property type="nucleotide sequence ID" value="NZ_WLVL01000021.1"/>
</dbReference>
<name>A0A6I3IC82_9MICO</name>
<comment type="caution">
    <text evidence="2">The sequence shown here is derived from an EMBL/GenBank/DDBJ whole genome shotgun (WGS) entry which is preliminary data.</text>
</comment>
<dbReference type="EMBL" id="WLVL01000021">
    <property type="protein sequence ID" value="MTB71512.1"/>
    <property type="molecule type" value="Genomic_DNA"/>
</dbReference>